<gene>
    <name evidence="1" type="ORF">K458DRAFT_412044</name>
</gene>
<dbReference type="EMBL" id="MU005570">
    <property type="protein sequence ID" value="KAF2690698.1"/>
    <property type="molecule type" value="Genomic_DNA"/>
</dbReference>
<protein>
    <recommendedName>
        <fullName evidence="3">BTB domain-containing protein</fullName>
    </recommendedName>
</protein>
<accession>A0A6G1JJV0</accession>
<evidence type="ECO:0000313" key="1">
    <source>
        <dbReference type="EMBL" id="KAF2690698.1"/>
    </source>
</evidence>
<dbReference type="Proteomes" id="UP000799291">
    <property type="component" value="Unassembled WGS sequence"/>
</dbReference>
<reference evidence="1" key="1">
    <citation type="journal article" date="2020" name="Stud. Mycol.">
        <title>101 Dothideomycetes genomes: a test case for predicting lifestyles and emergence of pathogens.</title>
        <authorList>
            <person name="Haridas S."/>
            <person name="Albert R."/>
            <person name="Binder M."/>
            <person name="Bloem J."/>
            <person name="Labutti K."/>
            <person name="Salamov A."/>
            <person name="Andreopoulos B."/>
            <person name="Baker S."/>
            <person name="Barry K."/>
            <person name="Bills G."/>
            <person name="Bluhm B."/>
            <person name="Cannon C."/>
            <person name="Castanera R."/>
            <person name="Culley D."/>
            <person name="Daum C."/>
            <person name="Ezra D."/>
            <person name="Gonzalez J."/>
            <person name="Henrissat B."/>
            <person name="Kuo A."/>
            <person name="Liang C."/>
            <person name="Lipzen A."/>
            <person name="Lutzoni F."/>
            <person name="Magnuson J."/>
            <person name="Mondo S."/>
            <person name="Nolan M."/>
            <person name="Ohm R."/>
            <person name="Pangilinan J."/>
            <person name="Park H.-J."/>
            <person name="Ramirez L."/>
            <person name="Alfaro M."/>
            <person name="Sun H."/>
            <person name="Tritt A."/>
            <person name="Yoshinaga Y."/>
            <person name="Zwiers L.-H."/>
            <person name="Turgeon B."/>
            <person name="Goodwin S."/>
            <person name="Spatafora J."/>
            <person name="Crous P."/>
            <person name="Grigoriev I."/>
        </authorList>
    </citation>
    <scope>NUCLEOTIDE SEQUENCE</scope>
    <source>
        <strain evidence="1">CBS 122367</strain>
    </source>
</reference>
<dbReference type="AlphaFoldDB" id="A0A6G1JJV0"/>
<dbReference type="OrthoDB" id="6359816at2759"/>
<sequence>MGGFEENFTGVITVEDDPEFANAIGCMVSYFYKVGYNASEYDTNEYLLHAQVATIADKYDCTSLHELAATSFANTLNVVGSDDWVAIAGLIYDHTTTELPAHVELRDLVVAAVAGRRTVLKSVLQNQSVVEFLRSNADLSTDLLLSTHMHGGRDGPLAEDPSDIFVCENCQYAHAGSRNCSNVASDNGFDMERVCPHCKRGPTLTKRYTRRANLSKAFSCPSCDGIHTKEPSTLDG</sequence>
<evidence type="ECO:0008006" key="3">
    <source>
        <dbReference type="Google" id="ProtNLM"/>
    </source>
</evidence>
<keyword evidence="2" id="KW-1185">Reference proteome</keyword>
<proteinExistence type="predicted"/>
<organism evidence="1 2">
    <name type="scientific">Lentithecium fluviatile CBS 122367</name>
    <dbReference type="NCBI Taxonomy" id="1168545"/>
    <lineage>
        <taxon>Eukaryota</taxon>
        <taxon>Fungi</taxon>
        <taxon>Dikarya</taxon>
        <taxon>Ascomycota</taxon>
        <taxon>Pezizomycotina</taxon>
        <taxon>Dothideomycetes</taxon>
        <taxon>Pleosporomycetidae</taxon>
        <taxon>Pleosporales</taxon>
        <taxon>Massarineae</taxon>
        <taxon>Lentitheciaceae</taxon>
        <taxon>Lentithecium</taxon>
    </lineage>
</organism>
<name>A0A6G1JJV0_9PLEO</name>
<evidence type="ECO:0000313" key="2">
    <source>
        <dbReference type="Proteomes" id="UP000799291"/>
    </source>
</evidence>